<evidence type="ECO:0000256" key="1">
    <source>
        <dbReference type="ARBA" id="ARBA00022737"/>
    </source>
</evidence>
<dbReference type="Pfam" id="PF00651">
    <property type="entry name" value="BTB"/>
    <property type="match status" value="1"/>
</dbReference>
<dbReference type="Pfam" id="PF12796">
    <property type="entry name" value="Ank_2"/>
    <property type="match status" value="2"/>
</dbReference>
<protein>
    <submittedName>
        <fullName evidence="6">Ankyrin repeat-containing protein</fullName>
    </submittedName>
</protein>
<dbReference type="GO" id="GO:0005737">
    <property type="term" value="C:cytoplasm"/>
    <property type="evidence" value="ECO:0007669"/>
    <property type="project" value="TreeGrafter"/>
</dbReference>
<dbReference type="PROSITE" id="PS50088">
    <property type="entry name" value="ANK_REPEAT"/>
    <property type="match status" value="2"/>
</dbReference>
<evidence type="ECO:0000259" key="5">
    <source>
        <dbReference type="PROSITE" id="PS50097"/>
    </source>
</evidence>
<comment type="caution">
    <text evidence="6">The sequence shown here is derived from an EMBL/GenBank/DDBJ whole genome shotgun (WGS) entry which is preliminary data.</text>
</comment>
<dbReference type="SUPFAM" id="SSF54695">
    <property type="entry name" value="POZ domain"/>
    <property type="match status" value="1"/>
</dbReference>
<dbReference type="OrthoDB" id="5314041at2759"/>
<proteinExistence type="predicted"/>
<dbReference type="InterPro" id="IPR011333">
    <property type="entry name" value="SKP1/BTB/POZ_sf"/>
</dbReference>
<dbReference type="Gene3D" id="3.30.710.10">
    <property type="entry name" value="Potassium Channel Kv1.1, Chain A"/>
    <property type="match status" value="1"/>
</dbReference>
<keyword evidence="7" id="KW-1185">Reference proteome</keyword>
<dbReference type="InterPro" id="IPR000210">
    <property type="entry name" value="BTB/POZ_dom"/>
</dbReference>
<evidence type="ECO:0000313" key="7">
    <source>
        <dbReference type="Proteomes" id="UP001149090"/>
    </source>
</evidence>
<gene>
    <name evidence="6" type="ORF">M0811_12774</name>
</gene>
<accession>A0A9Q0L7V5</accession>
<name>A0A9Q0L7V5_ANAIG</name>
<evidence type="ECO:0000256" key="2">
    <source>
        <dbReference type="ARBA" id="ARBA00023043"/>
    </source>
</evidence>
<dbReference type="CDD" id="cd18186">
    <property type="entry name" value="BTB_POZ_ZBTB_KLHL-like"/>
    <property type="match status" value="1"/>
</dbReference>
<evidence type="ECO:0000313" key="6">
    <source>
        <dbReference type="EMBL" id="KAJ5067967.1"/>
    </source>
</evidence>
<organism evidence="6 7">
    <name type="scientific">Anaeramoeba ignava</name>
    <name type="common">Anaerobic marine amoeba</name>
    <dbReference type="NCBI Taxonomy" id="1746090"/>
    <lineage>
        <taxon>Eukaryota</taxon>
        <taxon>Metamonada</taxon>
        <taxon>Anaeramoebidae</taxon>
        <taxon>Anaeramoeba</taxon>
    </lineage>
</organism>
<dbReference type="SMART" id="SM00248">
    <property type="entry name" value="ANK"/>
    <property type="match status" value="7"/>
</dbReference>
<dbReference type="PANTHER" id="PTHR24189">
    <property type="entry name" value="MYOTROPHIN"/>
    <property type="match status" value="1"/>
</dbReference>
<reference evidence="6" key="1">
    <citation type="submission" date="2022-10" db="EMBL/GenBank/DDBJ databases">
        <title>Novel sulphate-reducing endosymbionts in the free-living metamonad Anaeramoeba.</title>
        <authorList>
            <person name="Jerlstrom-Hultqvist J."/>
            <person name="Cepicka I."/>
            <person name="Gallot-Lavallee L."/>
            <person name="Salas-Leiva D."/>
            <person name="Curtis B.A."/>
            <person name="Zahonova K."/>
            <person name="Pipaliya S."/>
            <person name="Dacks J."/>
            <person name="Roger A.J."/>
        </authorList>
    </citation>
    <scope>NUCLEOTIDE SEQUENCE</scope>
    <source>
        <strain evidence="6">BMAN</strain>
    </source>
</reference>
<dbReference type="InterPro" id="IPR036770">
    <property type="entry name" value="Ankyrin_rpt-contain_sf"/>
</dbReference>
<dbReference type="Proteomes" id="UP001149090">
    <property type="component" value="Unassembled WGS sequence"/>
</dbReference>
<feature type="repeat" description="ANK" evidence="3">
    <location>
        <begin position="121"/>
        <end position="154"/>
    </location>
</feature>
<dbReference type="EMBL" id="JAPDFW010000123">
    <property type="protein sequence ID" value="KAJ5067967.1"/>
    <property type="molecule type" value="Genomic_DNA"/>
</dbReference>
<dbReference type="Gene3D" id="1.25.40.20">
    <property type="entry name" value="Ankyrin repeat-containing domain"/>
    <property type="match status" value="1"/>
</dbReference>
<dbReference type="AlphaFoldDB" id="A0A9Q0L7V5"/>
<feature type="compositionally biased region" description="Basic residues" evidence="4">
    <location>
        <begin position="520"/>
        <end position="535"/>
    </location>
</feature>
<feature type="domain" description="BTB" evidence="5">
    <location>
        <begin position="422"/>
        <end position="488"/>
    </location>
</feature>
<sequence length="555" mass="64457">MTSLERFLSSLNKTSVQEQFAGETKLHQAVKNFKGDELIKALIKLKHLESPFLEDSNSKTPLYYAIKNKCEPEAIELLMEFKPDFNKEVNLTYLDFAFSVNSPVKTIEILLENGANPNFRHTETPFHFATRYKQPPEVFELLVKYHGDVNAVNNGSVLHWATFYDSNPKCVEILLKAGARIHDTTNVNLINALHYGVQRNFNIESAKVLAKYGQNMDSQDGNTCLHFFSDTKNPIKMLETLLELGANPNICNRKTPLEIIISKRNSREDSEDLIKLLLDYGADVFLPEEKPLIDNVTDDIKDIILGYSGICRDIISFLERQEFGDAKFKTSDGKEITIHSFIIKFRFEEDMNINNLIRLLESKTYSESMGILKSIYSGLGWKEEYENMLKDIGINTEKIAQKKGKKGLIKDLKILFNHEESKDFTIYVEEKYIKVHKLILIIRSDLYRGMFLNVQDDSNSVHDYSRNSFESVSALIYFFYMDEFPQNLTDLNIEELSEAHDYYELHGKNLDFYFEKFKKKKNSKKKKKKKKKKKNKNENENENLTKKNTRNCNIF</sequence>
<keyword evidence="2 3" id="KW-0040">ANK repeat</keyword>
<dbReference type="GO" id="GO:0005634">
    <property type="term" value="C:nucleus"/>
    <property type="evidence" value="ECO:0007669"/>
    <property type="project" value="TreeGrafter"/>
</dbReference>
<dbReference type="InterPro" id="IPR050745">
    <property type="entry name" value="Multifunctional_regulatory"/>
</dbReference>
<dbReference type="PROSITE" id="PS50097">
    <property type="entry name" value="BTB"/>
    <property type="match status" value="1"/>
</dbReference>
<evidence type="ECO:0000256" key="4">
    <source>
        <dbReference type="SAM" id="MobiDB-lite"/>
    </source>
</evidence>
<dbReference type="Pfam" id="PF00023">
    <property type="entry name" value="Ank"/>
    <property type="match status" value="1"/>
</dbReference>
<dbReference type="SUPFAM" id="SSF48403">
    <property type="entry name" value="Ankyrin repeat"/>
    <property type="match status" value="1"/>
</dbReference>
<feature type="compositionally biased region" description="Basic and acidic residues" evidence="4">
    <location>
        <begin position="536"/>
        <end position="545"/>
    </location>
</feature>
<dbReference type="PANTHER" id="PTHR24189:SF50">
    <property type="entry name" value="ANKYRIN REPEAT AND SOCS BOX PROTEIN 2"/>
    <property type="match status" value="1"/>
</dbReference>
<evidence type="ECO:0000256" key="3">
    <source>
        <dbReference type="PROSITE-ProRule" id="PRU00023"/>
    </source>
</evidence>
<feature type="region of interest" description="Disordered" evidence="4">
    <location>
        <begin position="520"/>
        <end position="555"/>
    </location>
</feature>
<dbReference type="InterPro" id="IPR002110">
    <property type="entry name" value="Ankyrin_rpt"/>
</dbReference>
<keyword evidence="1" id="KW-0677">Repeat</keyword>
<feature type="repeat" description="ANK" evidence="3">
    <location>
        <begin position="220"/>
        <end position="253"/>
    </location>
</feature>